<proteinExistence type="inferred from homology"/>
<evidence type="ECO:0000256" key="3">
    <source>
        <dbReference type="ARBA" id="ARBA00023274"/>
    </source>
</evidence>
<name>A0ABY6HWQ2_9ARCH</name>
<dbReference type="Proteomes" id="UP001208689">
    <property type="component" value="Chromosome"/>
</dbReference>
<evidence type="ECO:0000259" key="5">
    <source>
        <dbReference type="Pfam" id="PF00327"/>
    </source>
</evidence>
<dbReference type="NCBIfam" id="NF004711">
    <property type="entry name" value="PRK06049.1"/>
    <property type="match status" value="1"/>
</dbReference>
<dbReference type="InterPro" id="IPR039699">
    <property type="entry name" value="Ribosomal_uL30"/>
</dbReference>
<dbReference type="InterPro" id="IPR005997">
    <property type="entry name" value="Ribosomal_uL30_arc"/>
</dbReference>
<dbReference type="Gene3D" id="3.30.1390.20">
    <property type="entry name" value="Ribosomal protein L30, ferredoxin-like fold domain"/>
    <property type="match status" value="1"/>
</dbReference>
<keyword evidence="2 4" id="KW-0689">Ribosomal protein</keyword>
<protein>
    <recommendedName>
        <fullName evidence="4">Large ribosomal subunit protein uL30</fullName>
    </recommendedName>
</protein>
<reference evidence="6" key="1">
    <citation type="submission" date="2022-09" db="EMBL/GenBank/DDBJ databases">
        <title>Actin cytoskeleton and complex cell architecture in an #Asgard archaeon.</title>
        <authorList>
            <person name="Ponce Toledo R.I."/>
            <person name="Schleper C."/>
            <person name="Rodrigues Oliveira T."/>
            <person name="Wollweber F."/>
            <person name="Xu J."/>
            <person name="Rittmann S."/>
            <person name="Klingl A."/>
            <person name="Pilhofer M."/>
        </authorList>
    </citation>
    <scope>NUCLEOTIDE SEQUENCE</scope>
    <source>
        <strain evidence="6">B-35</strain>
    </source>
</reference>
<evidence type="ECO:0000256" key="2">
    <source>
        <dbReference type="ARBA" id="ARBA00022980"/>
    </source>
</evidence>
<dbReference type="SUPFAM" id="SSF55129">
    <property type="entry name" value="Ribosomal protein L30p/L7e"/>
    <property type="match status" value="1"/>
</dbReference>
<keyword evidence="3 4" id="KW-0687">Ribonucleoprotein</keyword>
<dbReference type="InterPro" id="IPR036919">
    <property type="entry name" value="Ribo_uL30_ferredoxin-like_sf"/>
</dbReference>
<keyword evidence="7" id="KW-1185">Reference proteome</keyword>
<sequence length="181" mass="20064">MSSKVKTEKENVAKVSKKVKKEPAPEETVCVIRIRGAHGMNRKILNTLHLMNLYSVNSCTLLRTDASTRGMLQKAKDYIAYGTVSEESLKKLLAKRALLRGSKPLTDEHIRFSTVYKSIGDLAKALHEGKIRLKEVKDLKPVFRLHPPIGGFKGSIKKPIAAGGVLGNIGDKINVYLKKMI</sequence>
<feature type="domain" description="Large ribosomal subunit protein uL30-like ferredoxin-like fold" evidence="5">
    <location>
        <begin position="31"/>
        <end position="79"/>
    </location>
</feature>
<dbReference type="Gene3D" id="1.10.15.30">
    <property type="match status" value="1"/>
</dbReference>
<comment type="subunit">
    <text evidence="4">Part of the 50S ribosomal subunit.</text>
</comment>
<dbReference type="NCBIfam" id="TIGR01309">
    <property type="entry name" value="uL30_arch"/>
    <property type="match status" value="1"/>
</dbReference>
<evidence type="ECO:0000313" key="6">
    <source>
        <dbReference type="EMBL" id="UYP47262.1"/>
    </source>
</evidence>
<evidence type="ECO:0000256" key="4">
    <source>
        <dbReference type="HAMAP-Rule" id="MF_01371"/>
    </source>
</evidence>
<dbReference type="GO" id="GO:0005840">
    <property type="term" value="C:ribosome"/>
    <property type="evidence" value="ECO:0007669"/>
    <property type="project" value="UniProtKB-KW"/>
</dbReference>
<gene>
    <name evidence="4" type="primary">rpl30</name>
    <name evidence="6" type="ORF">NEF87_003547</name>
</gene>
<dbReference type="InterPro" id="IPR035808">
    <property type="entry name" value="Ribosomal_uL30_euk_arc"/>
</dbReference>
<dbReference type="PANTHER" id="PTHR11524:SF16">
    <property type="entry name" value="LARGE RIBOSOMAL SUBUNIT PROTEIN UL30"/>
    <property type="match status" value="1"/>
</dbReference>
<dbReference type="EMBL" id="CP104013">
    <property type="protein sequence ID" value="UYP47262.1"/>
    <property type="molecule type" value="Genomic_DNA"/>
</dbReference>
<comment type="similarity">
    <text evidence="1 4">Belongs to the universal ribosomal protein uL30 family.</text>
</comment>
<dbReference type="InterPro" id="IPR016082">
    <property type="entry name" value="Ribosomal_uL30_ferredoxin-like"/>
</dbReference>
<accession>A0ABY6HWQ2</accession>
<evidence type="ECO:0000313" key="7">
    <source>
        <dbReference type="Proteomes" id="UP001208689"/>
    </source>
</evidence>
<dbReference type="HAMAP" id="MF_01371_A">
    <property type="entry name" value="Ribosomal_uL30_A"/>
    <property type="match status" value="1"/>
</dbReference>
<dbReference type="CDD" id="cd01657">
    <property type="entry name" value="Ribosomal_L7_archeal_euk"/>
    <property type="match status" value="1"/>
</dbReference>
<organism evidence="6 7">
    <name type="scientific">Candidatus Lokiarchaeum ossiferum</name>
    <dbReference type="NCBI Taxonomy" id="2951803"/>
    <lineage>
        <taxon>Archaea</taxon>
        <taxon>Promethearchaeati</taxon>
        <taxon>Promethearchaeota</taxon>
        <taxon>Promethearchaeia</taxon>
        <taxon>Promethearchaeales</taxon>
        <taxon>Promethearchaeaceae</taxon>
        <taxon>Candidatus Lokiarchaeum</taxon>
    </lineage>
</organism>
<dbReference type="PANTHER" id="PTHR11524">
    <property type="entry name" value="60S RIBOSOMAL PROTEIN L7"/>
    <property type="match status" value="1"/>
</dbReference>
<dbReference type="Pfam" id="PF00327">
    <property type="entry name" value="Ribosomal_L30"/>
    <property type="match status" value="1"/>
</dbReference>
<evidence type="ECO:0000256" key="1">
    <source>
        <dbReference type="ARBA" id="ARBA00007594"/>
    </source>
</evidence>